<comment type="function">
    <text evidence="9 10">This protein specifically catalyzes the removal of signal peptides from prolipoproteins.</text>
</comment>
<proteinExistence type="inferred from homology"/>
<evidence type="ECO:0000256" key="3">
    <source>
        <dbReference type="ARBA" id="ARBA00022670"/>
    </source>
</evidence>
<dbReference type="PROSITE" id="PS00855">
    <property type="entry name" value="SPASE_II"/>
    <property type="match status" value="1"/>
</dbReference>
<evidence type="ECO:0000313" key="12">
    <source>
        <dbReference type="EMBL" id="XAJ81006.1"/>
    </source>
</evidence>
<dbReference type="GO" id="GO:0005886">
    <property type="term" value="C:plasma membrane"/>
    <property type="evidence" value="ECO:0007669"/>
    <property type="project" value="UniProtKB-SubCell"/>
</dbReference>
<dbReference type="NCBIfam" id="TIGR00077">
    <property type="entry name" value="lspA"/>
    <property type="match status" value="1"/>
</dbReference>
<protein>
    <recommendedName>
        <fullName evidence="9">Lipoprotein signal peptidase</fullName>
        <ecNumber evidence="9">3.4.23.36</ecNumber>
    </recommendedName>
    <alternativeName>
        <fullName evidence="9">Prolipoprotein signal peptidase</fullName>
    </alternativeName>
    <alternativeName>
        <fullName evidence="9">Signal peptidase II</fullName>
        <shortName evidence="9">SPase II</shortName>
    </alternativeName>
</protein>
<comment type="catalytic activity">
    <reaction evidence="9 10">
        <text>Release of signal peptides from bacterial membrane prolipoproteins. Hydrolyzes -Xaa-Yaa-Zaa-|-(S,diacylglyceryl)Cys-, in which Xaa is hydrophobic (preferably Leu), and Yaa (Ala or Ser) and Zaa (Gly or Ala) have small, neutral side chains.</text>
        <dbReference type="EC" id="3.4.23.36"/>
    </reaction>
</comment>
<feature type="transmembrane region" description="Helical" evidence="9">
    <location>
        <begin position="133"/>
        <end position="153"/>
    </location>
</feature>
<dbReference type="InterPro" id="IPR001872">
    <property type="entry name" value="Peptidase_A8"/>
</dbReference>
<evidence type="ECO:0000256" key="7">
    <source>
        <dbReference type="ARBA" id="ARBA00022989"/>
    </source>
</evidence>
<keyword evidence="3 9" id="KW-0645">Protease</keyword>
<dbReference type="EC" id="3.4.23.36" evidence="9"/>
<keyword evidence="8 9" id="KW-0472">Membrane</keyword>
<dbReference type="Pfam" id="PF01252">
    <property type="entry name" value="Peptidase_A8"/>
    <property type="match status" value="1"/>
</dbReference>
<feature type="transmembrane region" description="Helical" evidence="9">
    <location>
        <begin position="45"/>
        <end position="63"/>
    </location>
</feature>
<feature type="transmembrane region" description="Helical" evidence="9">
    <location>
        <begin position="15"/>
        <end position="33"/>
    </location>
</feature>
<accession>A0AAU6W6S1</accession>
<dbReference type="HAMAP" id="MF_00161">
    <property type="entry name" value="LspA"/>
    <property type="match status" value="1"/>
</dbReference>
<keyword evidence="6 9" id="KW-0378">Hydrolase</keyword>
<organism evidence="12">
    <name type="scientific">Buchnera aphidicola</name>
    <name type="common">Aphis aurantii</name>
    <dbReference type="NCBI Taxonomy" id="1470492"/>
    <lineage>
        <taxon>Bacteria</taxon>
        <taxon>Pseudomonadati</taxon>
        <taxon>Pseudomonadota</taxon>
        <taxon>Gammaproteobacteria</taxon>
        <taxon>Enterobacterales</taxon>
        <taxon>Erwiniaceae</taxon>
        <taxon>Buchnera</taxon>
    </lineage>
</organism>
<dbReference type="GO" id="GO:0006508">
    <property type="term" value="P:proteolysis"/>
    <property type="evidence" value="ECO:0007669"/>
    <property type="project" value="UniProtKB-KW"/>
</dbReference>
<name>A0AAU6W6S1_9GAMM</name>
<feature type="transmembrane region" description="Helical" evidence="9">
    <location>
        <begin position="99"/>
        <end position="121"/>
    </location>
</feature>
<feature type="transmembrane region" description="Helical" evidence="9">
    <location>
        <begin position="69"/>
        <end position="87"/>
    </location>
</feature>
<keyword evidence="2 9" id="KW-1003">Cell membrane</keyword>
<evidence type="ECO:0000256" key="2">
    <source>
        <dbReference type="ARBA" id="ARBA00022475"/>
    </source>
</evidence>
<sequence>MVKNELLYKTKYKKYFLIIIVVLIIDIFSKYWIFNNLDLYKTKQILSILNLFHVHNYGVAFSLLSYQTIWNRIFLSMLNIVIILLIFKEILKAKQKMEKLALCFIISGAIGNLIDRIYYGFVIDFIDIHINTWHFATFNMSDCSIMIGTLIYIQNKYNIFKKK</sequence>
<evidence type="ECO:0000256" key="9">
    <source>
        <dbReference type="HAMAP-Rule" id="MF_00161"/>
    </source>
</evidence>
<dbReference type="PRINTS" id="PR00781">
    <property type="entry name" value="LIPOSIGPTASE"/>
</dbReference>
<feature type="active site" evidence="9">
    <location>
        <position position="142"/>
    </location>
</feature>
<evidence type="ECO:0000256" key="5">
    <source>
        <dbReference type="ARBA" id="ARBA00022750"/>
    </source>
</evidence>
<dbReference type="PANTHER" id="PTHR33695">
    <property type="entry name" value="LIPOPROTEIN SIGNAL PEPTIDASE"/>
    <property type="match status" value="1"/>
</dbReference>
<dbReference type="PANTHER" id="PTHR33695:SF1">
    <property type="entry name" value="LIPOPROTEIN SIGNAL PEPTIDASE"/>
    <property type="match status" value="1"/>
</dbReference>
<evidence type="ECO:0000256" key="4">
    <source>
        <dbReference type="ARBA" id="ARBA00022692"/>
    </source>
</evidence>
<reference evidence="12" key="1">
    <citation type="submission" date="2024-06" db="EMBL/GenBank/DDBJ databases">
        <title>Unveiling Genomic Reduction in Obligate Endosymbionts Buchnera of Aphids: Insights from Phylogenomic Comparative Analysis with Novel Genome Data and Co-obligate Endosymbionts.</title>
        <authorList>
            <person name="Lu C."/>
            <person name="Zou T."/>
            <person name="Liu Q."/>
            <person name="Huang X."/>
        </authorList>
    </citation>
    <scope>NUCLEOTIDE SEQUENCE</scope>
    <source>
        <strain evidence="12">Aphau13</strain>
    </source>
</reference>
<comment type="subcellular location">
    <subcellularLocation>
        <location evidence="9">Cell membrane</location>
        <topology evidence="9">Multi-pass membrane protein</topology>
    </subcellularLocation>
</comment>
<evidence type="ECO:0000256" key="1">
    <source>
        <dbReference type="ARBA" id="ARBA00006139"/>
    </source>
</evidence>
<dbReference type="AlphaFoldDB" id="A0AAU6W6S1"/>
<evidence type="ECO:0000256" key="10">
    <source>
        <dbReference type="RuleBase" id="RU000594"/>
    </source>
</evidence>
<keyword evidence="7 9" id="KW-1133">Transmembrane helix</keyword>
<comment type="pathway">
    <text evidence="9">Protein modification; lipoprotein biosynthesis (signal peptide cleavage).</text>
</comment>
<evidence type="ECO:0000256" key="6">
    <source>
        <dbReference type="ARBA" id="ARBA00022801"/>
    </source>
</evidence>
<keyword evidence="5 9" id="KW-0064">Aspartyl protease</keyword>
<evidence type="ECO:0000256" key="11">
    <source>
        <dbReference type="RuleBase" id="RU004181"/>
    </source>
</evidence>
<comment type="similarity">
    <text evidence="1 9 11">Belongs to the peptidase A8 family.</text>
</comment>
<dbReference type="EMBL" id="CP135018">
    <property type="protein sequence ID" value="XAJ81006.1"/>
    <property type="molecule type" value="Genomic_DNA"/>
</dbReference>
<gene>
    <name evidence="9 12" type="primary">lspA</name>
    <name evidence="12" type="ORF">RJT31_00750</name>
</gene>
<evidence type="ECO:0000256" key="8">
    <source>
        <dbReference type="ARBA" id="ARBA00023136"/>
    </source>
</evidence>
<feature type="active site" evidence="9">
    <location>
        <position position="124"/>
    </location>
</feature>
<dbReference type="GO" id="GO:0004190">
    <property type="term" value="F:aspartic-type endopeptidase activity"/>
    <property type="evidence" value="ECO:0007669"/>
    <property type="project" value="UniProtKB-UniRule"/>
</dbReference>
<keyword evidence="4 9" id="KW-0812">Transmembrane</keyword>